<dbReference type="SUPFAM" id="SSF53613">
    <property type="entry name" value="Ribokinase-like"/>
    <property type="match status" value="1"/>
</dbReference>
<dbReference type="NCBIfam" id="TIGR00125">
    <property type="entry name" value="cyt_tran_rel"/>
    <property type="match status" value="1"/>
</dbReference>
<dbReference type="InterPro" id="IPR002173">
    <property type="entry name" value="Carboh/pur_kinase_PfkB_CS"/>
</dbReference>
<evidence type="ECO:0000259" key="7">
    <source>
        <dbReference type="Pfam" id="PF00294"/>
    </source>
</evidence>
<proteinExistence type="predicted"/>
<evidence type="ECO:0000256" key="4">
    <source>
        <dbReference type="ARBA" id="ARBA00023268"/>
    </source>
</evidence>
<dbReference type="InterPro" id="IPR004821">
    <property type="entry name" value="Cyt_trans-like"/>
</dbReference>
<dbReference type="SUPFAM" id="SSF52374">
    <property type="entry name" value="Nucleotidylyl transferase"/>
    <property type="match status" value="1"/>
</dbReference>
<evidence type="ECO:0000313" key="9">
    <source>
        <dbReference type="EMBL" id="TKK88817.1"/>
    </source>
</evidence>
<feature type="region of interest" description="Disordered" evidence="6">
    <location>
        <begin position="1"/>
        <end position="28"/>
    </location>
</feature>
<keyword evidence="3 9" id="KW-0418">Kinase</keyword>
<dbReference type="InterPro" id="IPR014729">
    <property type="entry name" value="Rossmann-like_a/b/a_fold"/>
</dbReference>
<evidence type="ECO:0000256" key="3">
    <source>
        <dbReference type="ARBA" id="ARBA00022777"/>
    </source>
</evidence>
<comment type="caution">
    <text evidence="9">The sequence shown here is derived from an EMBL/GenBank/DDBJ whole genome shotgun (WGS) entry which is preliminary data.</text>
</comment>
<accession>A0A4U3ML66</accession>
<keyword evidence="10" id="KW-1185">Reference proteome</keyword>
<dbReference type="UniPathway" id="UPA00958"/>
<evidence type="ECO:0000256" key="1">
    <source>
        <dbReference type="ARBA" id="ARBA00004713"/>
    </source>
</evidence>
<protein>
    <submittedName>
        <fullName evidence="9">Bifunctional heptose 7-phosphate kinase/heptose 1-phosphate adenyltransferase</fullName>
    </submittedName>
</protein>
<dbReference type="InterPro" id="IPR029056">
    <property type="entry name" value="Ribokinase-like"/>
</dbReference>
<dbReference type="OrthoDB" id="9802794at2"/>
<dbReference type="GO" id="GO:0033785">
    <property type="term" value="F:heptose 7-phosphate kinase activity"/>
    <property type="evidence" value="ECO:0007669"/>
    <property type="project" value="TreeGrafter"/>
</dbReference>
<dbReference type="Gene3D" id="3.40.1190.20">
    <property type="match status" value="1"/>
</dbReference>
<evidence type="ECO:0000256" key="2">
    <source>
        <dbReference type="ARBA" id="ARBA00022679"/>
    </source>
</evidence>
<feature type="domain" description="Cytidyltransferase-like" evidence="8">
    <location>
        <begin position="408"/>
        <end position="514"/>
    </location>
</feature>
<dbReference type="PROSITE" id="PS00387">
    <property type="entry name" value="PPASE"/>
    <property type="match status" value="1"/>
</dbReference>
<evidence type="ECO:0000259" key="8">
    <source>
        <dbReference type="Pfam" id="PF01467"/>
    </source>
</evidence>
<dbReference type="EMBL" id="SZQA01000009">
    <property type="protein sequence ID" value="TKK88817.1"/>
    <property type="molecule type" value="Genomic_DNA"/>
</dbReference>
<dbReference type="InterPro" id="IPR011611">
    <property type="entry name" value="PfkB_dom"/>
</dbReference>
<gene>
    <name evidence="9" type="ORF">FDA94_12100</name>
</gene>
<dbReference type="GO" id="GO:0033786">
    <property type="term" value="F:heptose-1-phosphate adenylyltransferase activity"/>
    <property type="evidence" value="ECO:0007669"/>
    <property type="project" value="TreeGrafter"/>
</dbReference>
<evidence type="ECO:0000256" key="5">
    <source>
        <dbReference type="ARBA" id="ARBA00023277"/>
    </source>
</evidence>
<keyword evidence="2 9" id="KW-0808">Transferase</keyword>
<dbReference type="PANTHER" id="PTHR46969">
    <property type="entry name" value="BIFUNCTIONAL PROTEIN HLDE"/>
    <property type="match status" value="1"/>
</dbReference>
<organism evidence="9 10">
    <name type="scientific">Herbidospora galbida</name>
    <dbReference type="NCBI Taxonomy" id="2575442"/>
    <lineage>
        <taxon>Bacteria</taxon>
        <taxon>Bacillati</taxon>
        <taxon>Actinomycetota</taxon>
        <taxon>Actinomycetes</taxon>
        <taxon>Streptosporangiales</taxon>
        <taxon>Streptosporangiaceae</taxon>
        <taxon>Herbidospora</taxon>
    </lineage>
</organism>
<dbReference type="AlphaFoldDB" id="A0A4U3ML66"/>
<dbReference type="PROSITE" id="PS00583">
    <property type="entry name" value="PFKB_KINASES_1"/>
    <property type="match status" value="1"/>
</dbReference>
<feature type="domain" description="Carbohydrate kinase PfkB" evidence="7">
    <location>
        <begin position="105"/>
        <end position="211"/>
    </location>
</feature>
<dbReference type="Pfam" id="PF00294">
    <property type="entry name" value="PfkB"/>
    <property type="match status" value="1"/>
</dbReference>
<dbReference type="GO" id="GO:0005829">
    <property type="term" value="C:cytosol"/>
    <property type="evidence" value="ECO:0007669"/>
    <property type="project" value="TreeGrafter"/>
</dbReference>
<keyword evidence="5" id="KW-0119">Carbohydrate metabolism</keyword>
<keyword evidence="4" id="KW-0511">Multifunctional enzyme</keyword>
<evidence type="ECO:0000256" key="6">
    <source>
        <dbReference type="SAM" id="MobiDB-lite"/>
    </source>
</evidence>
<sequence>MAQRFHGGEDQQQVTQGRGPQDGDPLDALDDEVHRRTFLGRFADASHGRPPAVVSRLDRFAFGTPARLPEGFMSKHAAVFPARPRAAETLMTEETVRRFPGLTAVVVGDVMLDSWLQGQASRMAQEAPVPVVSVEQIEDAPGGAANTAANLAALGARVHLLGVAGADPAGTALIGALLRHEVDGPIVTRSRRTAVKRRVMSGGQIVARYDEEDRSPIPAPVERELVAQIRELVDVAHVVIVCDSGAGVCTEEVRQALSGLPMLIVDAYDPELWRDAEPAAVLARYDACDLLPDDCAPIVVTDEGGGAVVHREGRPPYRTRPNSGDLVGAGAGDTFTAVFALALAAGADPATAADLAQAGADVVSRRPGTAVCDAGDLLAELGPRPAMPAKVLAERVAAEREQGRRIVFTDGCFDVLHPGHVTCLEQARRFGDVLVVGVRDDRSAALRKAPDRVVNTAEDRAAVLAGLGSVDYITLIEDDTPASLLKLIRPDVYVKGGGGHPDLLPEARLVRELGGEVRVVERR</sequence>
<dbReference type="Gene3D" id="3.40.50.620">
    <property type="entry name" value="HUPs"/>
    <property type="match status" value="1"/>
</dbReference>
<dbReference type="Pfam" id="PF01467">
    <property type="entry name" value="CTP_transf_like"/>
    <property type="match status" value="1"/>
</dbReference>
<name>A0A4U3ML66_9ACTN</name>
<dbReference type="PANTHER" id="PTHR46969:SF1">
    <property type="entry name" value="BIFUNCTIONAL PROTEIN HLDE"/>
    <property type="match status" value="1"/>
</dbReference>
<evidence type="ECO:0000313" key="10">
    <source>
        <dbReference type="Proteomes" id="UP000308705"/>
    </source>
</evidence>
<reference evidence="9 10" key="1">
    <citation type="submission" date="2019-04" db="EMBL/GenBank/DDBJ databases">
        <title>Herbidospora sp. NEAU-GS14.nov., a novel actinomycete isolated from soil.</title>
        <authorList>
            <person name="Han L."/>
        </authorList>
    </citation>
    <scope>NUCLEOTIDE SEQUENCE [LARGE SCALE GENOMIC DNA]</scope>
    <source>
        <strain evidence="9 10">NEAU-GS14</strain>
    </source>
</reference>
<dbReference type="Proteomes" id="UP000308705">
    <property type="component" value="Unassembled WGS sequence"/>
</dbReference>
<dbReference type="GO" id="GO:0009244">
    <property type="term" value="P:lipopolysaccharide core region biosynthetic process"/>
    <property type="evidence" value="ECO:0007669"/>
    <property type="project" value="UniProtKB-UniPathway"/>
</dbReference>
<comment type="pathway">
    <text evidence="1">Bacterial outer membrane biogenesis; LPS core biosynthesis.</text>
</comment>